<evidence type="ECO:0000313" key="2">
    <source>
        <dbReference type="EMBL" id="ETS86942.1"/>
    </source>
</evidence>
<dbReference type="AlphaFoldDB" id="W3XN51"/>
<keyword evidence="3" id="KW-1185">Reference proteome</keyword>
<accession>W3XN51</accession>
<sequence length="535" mass="60270">MASIRSPESVSCTATAAMPCTEPCEEDPHNPPRSAQNNAMVDEIWTQDEEHHGENFDPDALLPRVLRPEAGESDLQYLPWSGPFDDLLTHNFMPRWWSAITFTSIVISYLLWLNWASNGKTTIAMSSSFDYYISLSSIGGLIGNFGFFVVWLWRRSLVGSCLLSISISTGCFILIRSLTSTLALQDGQSFCGEEVVAGWTWRTGPPPPITPSCQDRVDLQQSKLFTEALYRAQFARMIEITLPAGNASILAFSMADFLKIKNDSVLCYQGFQGNQDLYGMGIRYGIYLQWIASILSNNFLPGTRLEIQSLHLLFSIGICVATLVFTFRKTCTFSIEIEVLYWLFWGGFVGVVAACPNQLRLGGTQRARMLGLNWTMATLFVTASLMTYHMIWYFSWGYDQSFSRMPCGTWHFLILAPILDPSEAFCFSRDGITLLTLPYAHLLGISIPVLTFLTIPEILGAIGSSRLCRFLMTRTDEPPESTTPTMSRKRLRDSWKRIYRWLCIVYHGIRHIIGLPAHNTGGIRLITPLDIAVRR</sequence>
<protein>
    <submittedName>
        <fullName evidence="2">Uncharacterized protein</fullName>
    </submittedName>
</protein>
<dbReference type="HOGENOM" id="CLU_509101_0_0_1"/>
<keyword evidence="1" id="KW-0472">Membrane</keyword>
<evidence type="ECO:0000313" key="3">
    <source>
        <dbReference type="Proteomes" id="UP000030651"/>
    </source>
</evidence>
<proteinExistence type="predicted"/>
<feature type="transmembrane region" description="Helical" evidence="1">
    <location>
        <begin position="129"/>
        <end position="151"/>
    </location>
</feature>
<dbReference type="OrthoDB" id="3945378at2759"/>
<reference evidence="3" key="1">
    <citation type="journal article" date="2015" name="BMC Genomics">
        <title>Genomic and transcriptomic analysis of the endophytic fungus Pestalotiopsis fici reveals its lifestyle and high potential for synthesis of natural products.</title>
        <authorList>
            <person name="Wang X."/>
            <person name="Zhang X."/>
            <person name="Liu L."/>
            <person name="Xiang M."/>
            <person name="Wang W."/>
            <person name="Sun X."/>
            <person name="Che Y."/>
            <person name="Guo L."/>
            <person name="Liu G."/>
            <person name="Guo L."/>
            <person name="Wang C."/>
            <person name="Yin W.B."/>
            <person name="Stadler M."/>
            <person name="Zhang X."/>
            <person name="Liu X."/>
        </authorList>
    </citation>
    <scope>NUCLEOTIDE SEQUENCE [LARGE SCALE GENOMIC DNA]</scope>
    <source>
        <strain evidence="3">W106-1 / CGMCC3.15140</strain>
    </source>
</reference>
<dbReference type="RefSeq" id="XP_007827542.1">
    <property type="nucleotide sequence ID" value="XM_007829351.1"/>
</dbReference>
<feature type="transmembrane region" description="Helical" evidence="1">
    <location>
        <begin position="371"/>
        <end position="394"/>
    </location>
</feature>
<feature type="transmembrane region" description="Helical" evidence="1">
    <location>
        <begin position="439"/>
        <end position="462"/>
    </location>
</feature>
<evidence type="ECO:0000256" key="1">
    <source>
        <dbReference type="SAM" id="Phobius"/>
    </source>
</evidence>
<name>W3XN51_PESFW</name>
<dbReference type="GeneID" id="19265783"/>
<organism evidence="2 3">
    <name type="scientific">Pestalotiopsis fici (strain W106-1 / CGMCC3.15140)</name>
    <dbReference type="NCBI Taxonomy" id="1229662"/>
    <lineage>
        <taxon>Eukaryota</taxon>
        <taxon>Fungi</taxon>
        <taxon>Dikarya</taxon>
        <taxon>Ascomycota</taxon>
        <taxon>Pezizomycotina</taxon>
        <taxon>Sordariomycetes</taxon>
        <taxon>Xylariomycetidae</taxon>
        <taxon>Amphisphaeriales</taxon>
        <taxon>Sporocadaceae</taxon>
        <taxon>Pestalotiopsis</taxon>
    </lineage>
</organism>
<keyword evidence="1" id="KW-0812">Transmembrane</keyword>
<feature type="transmembrane region" description="Helical" evidence="1">
    <location>
        <begin position="339"/>
        <end position="359"/>
    </location>
</feature>
<dbReference type="InParanoid" id="W3XN51"/>
<dbReference type="EMBL" id="KI912109">
    <property type="protein sequence ID" value="ETS86942.1"/>
    <property type="molecule type" value="Genomic_DNA"/>
</dbReference>
<dbReference type="KEGG" id="pfy:PFICI_00770"/>
<feature type="transmembrane region" description="Helical" evidence="1">
    <location>
        <begin position="310"/>
        <end position="327"/>
    </location>
</feature>
<gene>
    <name evidence="2" type="ORF">PFICI_00770</name>
</gene>
<dbReference type="Proteomes" id="UP000030651">
    <property type="component" value="Unassembled WGS sequence"/>
</dbReference>
<feature type="transmembrane region" description="Helical" evidence="1">
    <location>
        <begin position="96"/>
        <end position="117"/>
    </location>
</feature>
<keyword evidence="1" id="KW-1133">Transmembrane helix</keyword>
<feature type="transmembrane region" description="Helical" evidence="1">
    <location>
        <begin position="157"/>
        <end position="175"/>
    </location>
</feature>